<comment type="function">
    <text evidence="3">RNA-binding nucleolar protein required for pre-rRNA processing. Involved in production of 18S rRNA and assembly of small ribosomal subunit.</text>
</comment>
<evidence type="ECO:0000256" key="4">
    <source>
        <dbReference type="PROSITE-ProRule" id="PRU00317"/>
    </source>
</evidence>
<dbReference type="InterPro" id="IPR033133">
    <property type="entry name" value="PUM-HD"/>
</dbReference>
<dbReference type="PROSITE" id="PS50302">
    <property type="entry name" value="PUM"/>
    <property type="match status" value="1"/>
</dbReference>
<dbReference type="EMBL" id="JACEFI010000011">
    <property type="protein sequence ID" value="KAH0595778.1"/>
    <property type="molecule type" value="Genomic_DNA"/>
</dbReference>
<protein>
    <recommendedName>
        <fullName evidence="6">PUM-HD domain-containing protein</fullName>
    </recommendedName>
</protein>
<dbReference type="InterPro" id="IPR012959">
    <property type="entry name" value="CPL_dom"/>
</dbReference>
<feature type="repeat" description="Pumilio" evidence="4">
    <location>
        <begin position="199"/>
        <end position="234"/>
    </location>
</feature>
<feature type="compositionally biased region" description="Basic and acidic residues" evidence="5">
    <location>
        <begin position="77"/>
        <end position="87"/>
    </location>
</feature>
<evidence type="ECO:0000256" key="2">
    <source>
        <dbReference type="ARBA" id="ARBA00022884"/>
    </source>
</evidence>
<proteinExistence type="predicted"/>
<dbReference type="SMART" id="SM00025">
    <property type="entry name" value="Pumilio"/>
    <property type="match status" value="4"/>
</dbReference>
<dbReference type="Pfam" id="PF08144">
    <property type="entry name" value="CPL"/>
    <property type="match status" value="1"/>
</dbReference>
<dbReference type="InterPro" id="IPR016024">
    <property type="entry name" value="ARM-type_fold"/>
</dbReference>
<name>A0A9P8M8J8_9HYPO</name>
<dbReference type="PANTHER" id="PTHR13389">
    <property type="entry name" value="PUMILIO HOMOLOG 3"/>
    <property type="match status" value="1"/>
</dbReference>
<keyword evidence="2" id="KW-0694">RNA-binding</keyword>
<gene>
    <name evidence="7" type="ORF">MHUMG1_06326</name>
</gene>
<feature type="compositionally biased region" description="Basic and acidic residues" evidence="5">
    <location>
        <begin position="674"/>
        <end position="688"/>
    </location>
</feature>
<dbReference type="InterPro" id="IPR011989">
    <property type="entry name" value="ARM-like"/>
</dbReference>
<feature type="compositionally biased region" description="Low complexity" evidence="5">
    <location>
        <begin position="35"/>
        <end position="45"/>
    </location>
</feature>
<organism evidence="7 8">
    <name type="scientific">Metarhizium humberi</name>
    <dbReference type="NCBI Taxonomy" id="2596975"/>
    <lineage>
        <taxon>Eukaryota</taxon>
        <taxon>Fungi</taxon>
        <taxon>Dikarya</taxon>
        <taxon>Ascomycota</taxon>
        <taxon>Pezizomycotina</taxon>
        <taxon>Sordariomycetes</taxon>
        <taxon>Hypocreomycetidae</taxon>
        <taxon>Hypocreales</taxon>
        <taxon>Clavicipitaceae</taxon>
        <taxon>Metarhizium</taxon>
    </lineage>
</organism>
<keyword evidence="1" id="KW-0677">Repeat</keyword>
<evidence type="ECO:0000256" key="5">
    <source>
        <dbReference type="SAM" id="MobiDB-lite"/>
    </source>
</evidence>
<feature type="region of interest" description="Disordered" evidence="5">
    <location>
        <begin position="662"/>
        <end position="711"/>
    </location>
</feature>
<dbReference type="PROSITE" id="PS50303">
    <property type="entry name" value="PUM_HD"/>
    <property type="match status" value="1"/>
</dbReference>
<dbReference type="SUPFAM" id="SSF48371">
    <property type="entry name" value="ARM repeat"/>
    <property type="match status" value="1"/>
</dbReference>
<evidence type="ECO:0000313" key="7">
    <source>
        <dbReference type="EMBL" id="KAH0595778.1"/>
    </source>
</evidence>
<dbReference type="GO" id="GO:0006417">
    <property type="term" value="P:regulation of translation"/>
    <property type="evidence" value="ECO:0007669"/>
    <property type="project" value="TreeGrafter"/>
</dbReference>
<dbReference type="InterPro" id="IPR040059">
    <property type="entry name" value="PUM3"/>
</dbReference>
<evidence type="ECO:0000256" key="1">
    <source>
        <dbReference type="ARBA" id="ARBA00022737"/>
    </source>
</evidence>
<dbReference type="InterPro" id="IPR001313">
    <property type="entry name" value="Pumilio_RNA-bd_rpt"/>
</dbReference>
<dbReference type="Proteomes" id="UP000764110">
    <property type="component" value="Unassembled WGS sequence"/>
</dbReference>
<feature type="region of interest" description="Disordered" evidence="5">
    <location>
        <begin position="106"/>
        <end position="129"/>
    </location>
</feature>
<evidence type="ECO:0000256" key="3">
    <source>
        <dbReference type="ARBA" id="ARBA00024893"/>
    </source>
</evidence>
<feature type="compositionally biased region" description="Basic and acidic residues" evidence="5">
    <location>
        <begin position="109"/>
        <end position="129"/>
    </location>
</feature>
<feature type="region of interest" description="Disordered" evidence="5">
    <location>
        <begin position="1"/>
        <end position="87"/>
    </location>
</feature>
<sequence>MAAKPVAAGKKRKATPSGKGRSDSKKARFEESKAAKTASAKSSDLSDSDSEDGGVKLNAGDEKKSSKKTNSGANGDTFDRSESNGEKKTSKLNCTTVLLTAVTAGLTSRESHAKQKQLAQERKAAKPLADEVQRTKKIWERLRRKSHVPKEERQKLVEELFGIITGRCRDFVLKHDAVRAVQTALKYATPDQRRQIARELEGSYVQLAESKYAKFLIAKLLVHSDDEIRDLVIPNFYGKVRKLINHPEASWILDDIYRTVATKEHRATLLREWYGPEFSIKELTKDTKLTADLKEILAAEPSKRGPIRKTLLEMVNSLVQKRMTGFTMLHDAMLQYFLTTQPGTEEFSEFVEMVKGDESGDLLKNMAFTKSGARLSCLLLAYASAKDRKQYLKAYKDTADTLVAMSGDPYGHTVILTAYDVIDDTKLTAKSIFPELVGEKDDKQAQNIVAAANNPNARTTFLYLFEGLSKSLFPASHSFDHEVLKQVHEIRKTTSKKDEDIRRQELIAALSPQLMSVIEQAAADLASTAFGCQFITDVLLSGTGDKTKALEAIAQSAIGDPKEQPAQDDLYNAIPHISATPFGGRMLKSLIQGGRFDKATGKIIPVDPPLSFSDTLYPVIKDYIVDWATGPSSFVVVGLLESNDFSSTDELRRTLKKNKEVLEKAATEMTPDQKAARDAQEEKADKGGKKSKKKPDAPVGNVGSKILLDKL</sequence>
<dbReference type="Gene3D" id="1.25.10.10">
    <property type="entry name" value="Leucine-rich Repeat Variant"/>
    <property type="match status" value="1"/>
</dbReference>
<reference evidence="7 8" key="1">
    <citation type="submission" date="2020-07" db="EMBL/GenBank/DDBJ databases">
        <title>Metarhizium humberi genome.</title>
        <authorList>
            <person name="Lysoe E."/>
        </authorList>
    </citation>
    <scope>NUCLEOTIDE SEQUENCE [LARGE SCALE GENOMIC DNA]</scope>
    <source>
        <strain evidence="7 8">ESALQ1638</strain>
    </source>
</reference>
<dbReference type="AlphaFoldDB" id="A0A9P8M8J8"/>
<dbReference type="GO" id="GO:0003729">
    <property type="term" value="F:mRNA binding"/>
    <property type="evidence" value="ECO:0007669"/>
    <property type="project" value="TreeGrafter"/>
</dbReference>
<dbReference type="PANTHER" id="PTHR13389:SF0">
    <property type="entry name" value="PUMILIO HOMOLOG 3"/>
    <property type="match status" value="1"/>
</dbReference>
<comment type="caution">
    <text evidence="7">The sequence shown here is derived from an EMBL/GenBank/DDBJ whole genome shotgun (WGS) entry which is preliminary data.</text>
</comment>
<feature type="compositionally biased region" description="Basic and acidic residues" evidence="5">
    <location>
        <begin position="20"/>
        <end position="34"/>
    </location>
</feature>
<accession>A0A9P8M8J8</accession>
<evidence type="ECO:0000259" key="6">
    <source>
        <dbReference type="PROSITE" id="PS50303"/>
    </source>
</evidence>
<evidence type="ECO:0000313" key="8">
    <source>
        <dbReference type="Proteomes" id="UP000764110"/>
    </source>
</evidence>
<keyword evidence="8" id="KW-1185">Reference proteome</keyword>
<dbReference type="GO" id="GO:0005730">
    <property type="term" value="C:nucleolus"/>
    <property type="evidence" value="ECO:0007669"/>
    <property type="project" value="TreeGrafter"/>
</dbReference>
<feature type="domain" description="PUM-HD" evidence="6">
    <location>
        <begin position="93"/>
        <end position="472"/>
    </location>
</feature>